<keyword evidence="2" id="KW-0732">Signal</keyword>
<proteinExistence type="predicted"/>
<dbReference type="Proteomes" id="UP000589716">
    <property type="component" value="Unassembled WGS sequence"/>
</dbReference>
<keyword evidence="4" id="KW-1185">Reference proteome</keyword>
<feature type="chain" id="PRO_5033000698" description="Lipoprotein" evidence="2">
    <location>
        <begin position="22"/>
        <end position="128"/>
    </location>
</feature>
<feature type="compositionally biased region" description="Basic and acidic residues" evidence="1">
    <location>
        <begin position="63"/>
        <end position="72"/>
    </location>
</feature>
<organism evidence="3 4">
    <name type="scientific">Ottowia beijingensis</name>
    <dbReference type="NCBI Taxonomy" id="1207057"/>
    <lineage>
        <taxon>Bacteria</taxon>
        <taxon>Pseudomonadati</taxon>
        <taxon>Pseudomonadota</taxon>
        <taxon>Betaproteobacteria</taxon>
        <taxon>Burkholderiales</taxon>
        <taxon>Comamonadaceae</taxon>
        <taxon>Ottowia</taxon>
    </lineage>
</organism>
<evidence type="ECO:0000256" key="1">
    <source>
        <dbReference type="SAM" id="MobiDB-lite"/>
    </source>
</evidence>
<dbReference type="PROSITE" id="PS51257">
    <property type="entry name" value="PROKAR_LIPOPROTEIN"/>
    <property type="match status" value="1"/>
</dbReference>
<gene>
    <name evidence="3" type="ORF">H0I39_19575</name>
</gene>
<dbReference type="RefSeq" id="WP_180551592.1">
    <property type="nucleotide sequence ID" value="NZ_JACCKX010000001.1"/>
</dbReference>
<feature type="signal peptide" evidence="2">
    <location>
        <begin position="1"/>
        <end position="21"/>
    </location>
</feature>
<evidence type="ECO:0000313" key="3">
    <source>
        <dbReference type="EMBL" id="NZA03358.1"/>
    </source>
</evidence>
<evidence type="ECO:0000256" key="2">
    <source>
        <dbReference type="SAM" id="SignalP"/>
    </source>
</evidence>
<dbReference type="AlphaFoldDB" id="A0A853IZI9"/>
<dbReference type="EMBL" id="JACCKX010000001">
    <property type="protein sequence ID" value="NZA03358.1"/>
    <property type="molecule type" value="Genomic_DNA"/>
</dbReference>
<comment type="caution">
    <text evidence="3">The sequence shown here is derived from an EMBL/GenBank/DDBJ whole genome shotgun (WGS) entry which is preliminary data.</text>
</comment>
<evidence type="ECO:0008006" key="5">
    <source>
        <dbReference type="Google" id="ProtNLM"/>
    </source>
</evidence>
<name>A0A853IZI9_9BURK</name>
<protein>
    <recommendedName>
        <fullName evidence="5">Lipoprotein</fullName>
    </recommendedName>
</protein>
<reference evidence="3 4" key="1">
    <citation type="submission" date="2020-07" db="EMBL/GenBank/DDBJ databases">
        <authorList>
            <person name="Maaloum M."/>
        </authorList>
    </citation>
    <scope>NUCLEOTIDE SEQUENCE [LARGE SCALE GENOMIC DNA]</scope>
    <source>
        <strain evidence="3 4">GCS-AN-3</strain>
    </source>
</reference>
<feature type="region of interest" description="Disordered" evidence="1">
    <location>
        <begin position="40"/>
        <end position="72"/>
    </location>
</feature>
<evidence type="ECO:0000313" key="4">
    <source>
        <dbReference type="Proteomes" id="UP000589716"/>
    </source>
</evidence>
<sequence>MTAFRPALAAALTALLLAACATDGRTPYSYSGTLGDAQRDATQALRGHPQARTIYREGPVTGREGDLSPEESARQEAITYCSSVAMSARTLDVRKERLPARGGLQGRANLATEYERVALTFVCERGQP</sequence>
<accession>A0A853IZI9</accession>